<feature type="compositionally biased region" description="Low complexity" evidence="2">
    <location>
        <begin position="23"/>
        <end position="35"/>
    </location>
</feature>
<accession>A0A7S0B162</accession>
<dbReference type="GO" id="GO:0005509">
    <property type="term" value="F:calcium ion binding"/>
    <property type="evidence" value="ECO:0007669"/>
    <property type="project" value="InterPro"/>
</dbReference>
<feature type="region of interest" description="Disordered" evidence="2">
    <location>
        <begin position="1"/>
        <end position="42"/>
    </location>
</feature>
<dbReference type="CDD" id="cd00051">
    <property type="entry name" value="EFh"/>
    <property type="match status" value="1"/>
</dbReference>
<evidence type="ECO:0000313" key="4">
    <source>
        <dbReference type="EMBL" id="CAD8380416.1"/>
    </source>
</evidence>
<protein>
    <recommendedName>
        <fullName evidence="3">EF-hand domain-containing protein</fullName>
    </recommendedName>
</protein>
<feature type="compositionally biased region" description="Gly residues" evidence="2">
    <location>
        <begin position="1"/>
        <end position="12"/>
    </location>
</feature>
<dbReference type="InterPro" id="IPR018247">
    <property type="entry name" value="EF_Hand_1_Ca_BS"/>
</dbReference>
<proteinExistence type="predicted"/>
<name>A0A7S0B162_9DINO</name>
<evidence type="ECO:0000256" key="1">
    <source>
        <dbReference type="ARBA" id="ARBA00022837"/>
    </source>
</evidence>
<reference evidence="4" key="1">
    <citation type="submission" date="2021-01" db="EMBL/GenBank/DDBJ databases">
        <authorList>
            <person name="Corre E."/>
            <person name="Pelletier E."/>
            <person name="Niang G."/>
            <person name="Scheremetjew M."/>
            <person name="Finn R."/>
            <person name="Kale V."/>
            <person name="Holt S."/>
            <person name="Cochrane G."/>
            <person name="Meng A."/>
            <person name="Brown T."/>
            <person name="Cohen L."/>
        </authorList>
    </citation>
    <scope>NUCLEOTIDE SEQUENCE</scope>
    <source>
        <strain evidence="4">Pbaha01</strain>
    </source>
</reference>
<dbReference type="InterPro" id="IPR002048">
    <property type="entry name" value="EF_hand_dom"/>
</dbReference>
<dbReference type="SUPFAM" id="SSF47473">
    <property type="entry name" value="EF-hand"/>
    <property type="match status" value="1"/>
</dbReference>
<organism evidence="4">
    <name type="scientific">Pyrodinium bahamense</name>
    <dbReference type="NCBI Taxonomy" id="73915"/>
    <lineage>
        <taxon>Eukaryota</taxon>
        <taxon>Sar</taxon>
        <taxon>Alveolata</taxon>
        <taxon>Dinophyceae</taxon>
        <taxon>Gonyaulacales</taxon>
        <taxon>Pyrocystaceae</taxon>
        <taxon>Pyrodinium</taxon>
    </lineage>
</organism>
<dbReference type="AlphaFoldDB" id="A0A7S0B162"/>
<dbReference type="SMART" id="SM00054">
    <property type="entry name" value="EFh"/>
    <property type="match status" value="2"/>
</dbReference>
<dbReference type="Gene3D" id="1.10.238.10">
    <property type="entry name" value="EF-hand"/>
    <property type="match status" value="1"/>
</dbReference>
<evidence type="ECO:0000256" key="2">
    <source>
        <dbReference type="SAM" id="MobiDB-lite"/>
    </source>
</evidence>
<feature type="domain" description="EF-hand" evidence="3">
    <location>
        <begin position="157"/>
        <end position="192"/>
    </location>
</feature>
<dbReference type="Pfam" id="PF13499">
    <property type="entry name" value="EF-hand_7"/>
    <property type="match status" value="1"/>
</dbReference>
<sequence length="283" mass="31557">MAGSAHGSGGMGAAPPSVPPPAAAASPQAAPDSSPTLLKTSRSVPEHKVVHAAHLRCKCGNTFMPDAEFCRVCGATRPPISQGFCYCGNLFQQDEVFCRKCGASSEAMILLVKLKTAALERLKWSREDDPSSFEAWNVNAKLESEFAYMHSLLCNRKFVEVVWQEFRDFDGDGDGSLDQQEVAEAVLKMVVKHGWKTKAEVENIDHGELTQDFFRQMDRDSDARVSMDEFLVYTAHFHYLCYQHRVAAPEIFFYEGKKKKKQQALVKEVSKSEAASRWKSCCC</sequence>
<evidence type="ECO:0000259" key="3">
    <source>
        <dbReference type="PROSITE" id="PS50222"/>
    </source>
</evidence>
<keyword evidence="1" id="KW-0106">Calcium</keyword>
<feature type="domain" description="EF-hand" evidence="3">
    <location>
        <begin position="205"/>
        <end position="240"/>
    </location>
</feature>
<dbReference type="InterPro" id="IPR011992">
    <property type="entry name" value="EF-hand-dom_pair"/>
</dbReference>
<dbReference type="PROSITE" id="PS00018">
    <property type="entry name" value="EF_HAND_1"/>
    <property type="match status" value="1"/>
</dbReference>
<dbReference type="EMBL" id="HBEG01040593">
    <property type="protein sequence ID" value="CAD8380416.1"/>
    <property type="molecule type" value="Transcribed_RNA"/>
</dbReference>
<dbReference type="PROSITE" id="PS50222">
    <property type="entry name" value="EF_HAND_2"/>
    <property type="match status" value="2"/>
</dbReference>
<gene>
    <name evidence="4" type="ORF">PBAH0796_LOCUS24795</name>
</gene>